<dbReference type="InterPro" id="IPR017853">
    <property type="entry name" value="GH"/>
</dbReference>
<evidence type="ECO:0000256" key="5">
    <source>
        <dbReference type="ARBA" id="ARBA00023295"/>
    </source>
</evidence>
<keyword evidence="8" id="KW-1185">Reference proteome</keyword>
<dbReference type="GO" id="GO:0009254">
    <property type="term" value="P:peptidoglycan turnover"/>
    <property type="evidence" value="ECO:0007669"/>
    <property type="project" value="TreeGrafter"/>
</dbReference>
<evidence type="ECO:0000256" key="4">
    <source>
        <dbReference type="ARBA" id="ARBA00022801"/>
    </source>
</evidence>
<keyword evidence="4 7" id="KW-0378">Hydrolase</keyword>
<dbReference type="InterPro" id="IPR001764">
    <property type="entry name" value="Glyco_hydro_3_N"/>
</dbReference>
<evidence type="ECO:0000313" key="7">
    <source>
        <dbReference type="EMBL" id="MQX35608.1"/>
    </source>
</evidence>
<dbReference type="Gene3D" id="3.20.20.300">
    <property type="entry name" value="Glycoside hydrolase, family 3, N-terminal domain"/>
    <property type="match status" value="1"/>
</dbReference>
<dbReference type="NCBIfam" id="NF003740">
    <property type="entry name" value="PRK05337.1"/>
    <property type="match status" value="1"/>
</dbReference>
<dbReference type="InterPro" id="IPR036962">
    <property type="entry name" value="Glyco_hydro_3_N_sf"/>
</dbReference>
<organism evidence="7 8">
    <name type="scientific">Roseospira navarrensis</name>
    <dbReference type="NCBI Taxonomy" id="140058"/>
    <lineage>
        <taxon>Bacteria</taxon>
        <taxon>Pseudomonadati</taxon>
        <taxon>Pseudomonadota</taxon>
        <taxon>Alphaproteobacteria</taxon>
        <taxon>Rhodospirillales</taxon>
        <taxon>Rhodospirillaceae</taxon>
        <taxon>Roseospira</taxon>
    </lineage>
</organism>
<dbReference type="EMBL" id="WIVE01000006">
    <property type="protein sequence ID" value="MQX35608.1"/>
    <property type="molecule type" value="Genomic_DNA"/>
</dbReference>
<evidence type="ECO:0000256" key="2">
    <source>
        <dbReference type="ARBA" id="ARBA00005336"/>
    </source>
</evidence>
<evidence type="ECO:0000313" key="8">
    <source>
        <dbReference type="Proteomes" id="UP000434582"/>
    </source>
</evidence>
<dbReference type="OrthoDB" id="9786661at2"/>
<name>A0A7X1ZBR7_9PROT</name>
<dbReference type="Proteomes" id="UP000434582">
    <property type="component" value="Unassembled WGS sequence"/>
</dbReference>
<comment type="caution">
    <text evidence="7">The sequence shown here is derived from an EMBL/GenBank/DDBJ whole genome shotgun (WGS) entry which is preliminary data.</text>
</comment>
<dbReference type="GO" id="GO:0004563">
    <property type="term" value="F:beta-N-acetylhexosaminidase activity"/>
    <property type="evidence" value="ECO:0007669"/>
    <property type="project" value="UniProtKB-EC"/>
</dbReference>
<keyword evidence="5 7" id="KW-0326">Glycosidase</keyword>
<dbReference type="SUPFAM" id="SSF51445">
    <property type="entry name" value="(Trans)glycosidases"/>
    <property type="match status" value="1"/>
</dbReference>
<dbReference type="AlphaFoldDB" id="A0A7X1ZBR7"/>
<dbReference type="EC" id="3.2.1.52" evidence="3"/>
<comment type="similarity">
    <text evidence="2">Belongs to the glycosyl hydrolase 3 family.</text>
</comment>
<protein>
    <recommendedName>
        <fullName evidence="3">beta-N-acetylhexosaminidase</fullName>
        <ecNumber evidence="3">3.2.1.52</ecNumber>
    </recommendedName>
</protein>
<reference evidence="7 8" key="1">
    <citation type="submission" date="2019-10" db="EMBL/GenBank/DDBJ databases">
        <title>Draft whole-genome sequence of the purple nonsulfur photosynthetic bacterium Roseospira navarrensis DSM 15114.</title>
        <authorList>
            <person name="Kyndt J.A."/>
            <person name="Meyer T.E."/>
        </authorList>
    </citation>
    <scope>NUCLEOTIDE SEQUENCE [LARGE SCALE GENOMIC DNA]</scope>
    <source>
        <strain evidence="7 8">DSM 15114</strain>
    </source>
</reference>
<feature type="domain" description="Glycoside hydrolase family 3 N-terminal" evidence="6">
    <location>
        <begin position="18"/>
        <end position="299"/>
    </location>
</feature>
<dbReference type="InterPro" id="IPR050226">
    <property type="entry name" value="NagZ_Beta-hexosaminidase"/>
</dbReference>
<dbReference type="GO" id="GO:0005975">
    <property type="term" value="P:carbohydrate metabolic process"/>
    <property type="evidence" value="ECO:0007669"/>
    <property type="project" value="InterPro"/>
</dbReference>
<evidence type="ECO:0000256" key="3">
    <source>
        <dbReference type="ARBA" id="ARBA00012663"/>
    </source>
</evidence>
<dbReference type="PANTHER" id="PTHR30480">
    <property type="entry name" value="BETA-HEXOSAMINIDASE-RELATED"/>
    <property type="match status" value="1"/>
</dbReference>
<dbReference type="Pfam" id="PF00933">
    <property type="entry name" value="Glyco_hydro_3"/>
    <property type="match status" value="1"/>
</dbReference>
<comment type="catalytic activity">
    <reaction evidence="1">
        <text>Hydrolysis of terminal non-reducing N-acetyl-D-hexosamine residues in N-acetyl-beta-D-hexosaminides.</text>
        <dbReference type="EC" id="3.2.1.52"/>
    </reaction>
</comment>
<sequence length="340" mass="35909">MSVSEAPLAAFLGCAGLRPTREERALFADVRPLGFILFSRNVESPGQVADLVAELRACAGRPDAFVLIDQEGGRVRRLGPPHWPAYPPQGAFRPLYARDPERGREAVRLNARLIAHDLAALGIDVDCLPLLDVLDPAGHDIIGDRAYGADPESVADLGRVCCEGLLAGGVLPVVKHLPGHGRARADSHESLPVVTAGRADLEAVDFAPFRALADAAMGMTAHVVYTAIDPDRPATLSPDVVEGVIRSHIGFDGLLMTDDISMKALDGDFADRARDSLAAGCDVVLHCNGDWDEMRAVVSGCRPLDAAGQARADRARAALTPPASFDAGAARAQLETLLAS</sequence>
<gene>
    <name evidence="7" type="primary">nagZ</name>
    <name evidence="7" type="ORF">GHC57_03665</name>
</gene>
<evidence type="ECO:0000259" key="6">
    <source>
        <dbReference type="Pfam" id="PF00933"/>
    </source>
</evidence>
<accession>A0A7X1ZBR7</accession>
<evidence type="ECO:0000256" key="1">
    <source>
        <dbReference type="ARBA" id="ARBA00001231"/>
    </source>
</evidence>
<dbReference type="PANTHER" id="PTHR30480:SF13">
    <property type="entry name" value="BETA-HEXOSAMINIDASE"/>
    <property type="match status" value="1"/>
</dbReference>
<proteinExistence type="inferred from homology"/>